<protein>
    <submittedName>
        <fullName evidence="2">Uncharacterized protein</fullName>
    </submittedName>
</protein>
<gene>
    <name evidence="2" type="ORF">CHYS00102_LOCUS10285</name>
</gene>
<organism evidence="2">
    <name type="scientific">Corethron hystrix</name>
    <dbReference type="NCBI Taxonomy" id="216773"/>
    <lineage>
        <taxon>Eukaryota</taxon>
        <taxon>Sar</taxon>
        <taxon>Stramenopiles</taxon>
        <taxon>Ochrophyta</taxon>
        <taxon>Bacillariophyta</taxon>
        <taxon>Coscinodiscophyceae</taxon>
        <taxon>Corethrophycidae</taxon>
        <taxon>Corethrales</taxon>
        <taxon>Corethraceae</taxon>
        <taxon>Corethron</taxon>
    </lineage>
</organism>
<reference evidence="2" key="1">
    <citation type="submission" date="2021-01" db="EMBL/GenBank/DDBJ databases">
        <authorList>
            <person name="Corre E."/>
            <person name="Pelletier E."/>
            <person name="Niang G."/>
            <person name="Scheremetjew M."/>
            <person name="Finn R."/>
            <person name="Kale V."/>
            <person name="Holt S."/>
            <person name="Cochrane G."/>
            <person name="Meng A."/>
            <person name="Brown T."/>
            <person name="Cohen L."/>
        </authorList>
    </citation>
    <scope>NUCLEOTIDE SEQUENCE</scope>
    <source>
        <strain evidence="2">308</strain>
    </source>
</reference>
<dbReference type="AlphaFoldDB" id="A0A7S1BDJ7"/>
<feature type="compositionally biased region" description="Basic and acidic residues" evidence="1">
    <location>
        <begin position="145"/>
        <end position="156"/>
    </location>
</feature>
<name>A0A7S1BDJ7_9STRA</name>
<proteinExistence type="predicted"/>
<evidence type="ECO:0000313" key="2">
    <source>
        <dbReference type="EMBL" id="CAD8883090.1"/>
    </source>
</evidence>
<evidence type="ECO:0000256" key="1">
    <source>
        <dbReference type="SAM" id="MobiDB-lite"/>
    </source>
</evidence>
<sequence length="607" mass="68040">MSFFFWYDSDNVEEGIKTHIRAIVSLMEADLHENVISPLDLDAVRKAMERHKDGDSCELIDRKLMYVLASGAWMYHRGIIRALQDARDFAKAICLSPRHPEGETHGERPFKLKAMPSSMQVEQAVLKAEREDPLEVSRCKRRSHAKDDGIVSKNDDGIPSSNAHGDRVTKGKVAMDRILEKVRNNLSWPQESICILSLSIAARGGFKALAIVEEMSLYSMHLSELPARVENLCQRFKEAQMEATSGLQDSAVSDDDLSAAVLRHKEIHHLKGILNVCEENAKWISVLDKLVFDLMDNSYGNGRLFVAGDDKTSNGSFVPEDFQLGKCLSSSRKILGEILIPTMRQALQQEPWPPASGSRRSRVLAFNEITIKDAIVGKKKLQQCNDCSGFFDSRWIRHQICSICKAVKRDESDGSSCLFVGCKAGPEAYCTHDRRCFICDAPHSCNQCRLSMGNGEIVTAMVETIRPKVLLLDFDRTLCSTKAGSSPLPKSSSKHQSKEGYSHSIDSELKMAVMAQQGHGKSHVITRNSHKVQIETFLEKHGLQDLAQNVHVVPKKVKKGAYILDTFSENAAGGDSFIFVDDDIKELCADPWLRSYPNMHRLLFRRY</sequence>
<accession>A0A7S1BDJ7</accession>
<feature type="region of interest" description="Disordered" evidence="1">
    <location>
        <begin position="145"/>
        <end position="169"/>
    </location>
</feature>
<dbReference type="EMBL" id="HBFR01014096">
    <property type="protein sequence ID" value="CAD8883090.1"/>
    <property type="molecule type" value="Transcribed_RNA"/>
</dbReference>